<evidence type="ECO:0000313" key="3">
    <source>
        <dbReference type="Proteomes" id="UP000269945"/>
    </source>
</evidence>
<evidence type="ECO:0008006" key="4">
    <source>
        <dbReference type="Google" id="ProtNLM"/>
    </source>
</evidence>
<dbReference type="AlphaFoldDB" id="A0A9X9LDQ0"/>
<keyword evidence="3" id="KW-1185">Reference proteome</keyword>
<accession>A0A9X9LDQ0</accession>
<keyword evidence="1" id="KW-0732">Signal</keyword>
<evidence type="ECO:0000313" key="2">
    <source>
        <dbReference type="EMBL" id="VCW50911.1"/>
    </source>
</evidence>
<dbReference type="EMBL" id="CYRY02000872">
    <property type="protein sequence ID" value="VCW50911.1"/>
    <property type="molecule type" value="Genomic_DNA"/>
</dbReference>
<gene>
    <name evidence="2" type="ORF">BN2614_LOCUS1</name>
</gene>
<comment type="caution">
    <text evidence="2">The sequence shown here is derived from an EMBL/GenBank/DDBJ whole genome shotgun (WGS) entry which is preliminary data.</text>
</comment>
<feature type="signal peptide" evidence="1">
    <location>
        <begin position="1"/>
        <end position="15"/>
    </location>
</feature>
<evidence type="ECO:0000256" key="1">
    <source>
        <dbReference type="SAM" id="SignalP"/>
    </source>
</evidence>
<name>A0A9X9LDQ0_GULGU</name>
<feature type="chain" id="PRO_5040877052" description="Secreted protein" evidence="1">
    <location>
        <begin position="16"/>
        <end position="69"/>
    </location>
</feature>
<protein>
    <recommendedName>
        <fullName evidence="4">Secreted protein</fullName>
    </recommendedName>
</protein>
<proteinExistence type="predicted"/>
<sequence>MTYLLAVLWMRLCDWFRPSSLLTSMGKCAQLAGSLAVIPSSLMSRRAKSISLSRSERRAILGLGYCGWP</sequence>
<reference evidence="2 3" key="1">
    <citation type="submission" date="2018-10" db="EMBL/GenBank/DDBJ databases">
        <authorList>
            <person name="Ekblom R."/>
            <person name="Jareborg N."/>
        </authorList>
    </citation>
    <scope>NUCLEOTIDE SEQUENCE [LARGE SCALE GENOMIC DNA]</scope>
    <source>
        <tissue evidence="2">Muscle</tissue>
    </source>
</reference>
<dbReference type="Proteomes" id="UP000269945">
    <property type="component" value="Unassembled WGS sequence"/>
</dbReference>
<organism evidence="2 3">
    <name type="scientific">Gulo gulo</name>
    <name type="common">Wolverine</name>
    <name type="synonym">Gluton</name>
    <dbReference type="NCBI Taxonomy" id="48420"/>
    <lineage>
        <taxon>Eukaryota</taxon>
        <taxon>Metazoa</taxon>
        <taxon>Chordata</taxon>
        <taxon>Craniata</taxon>
        <taxon>Vertebrata</taxon>
        <taxon>Euteleostomi</taxon>
        <taxon>Mammalia</taxon>
        <taxon>Eutheria</taxon>
        <taxon>Laurasiatheria</taxon>
        <taxon>Carnivora</taxon>
        <taxon>Caniformia</taxon>
        <taxon>Musteloidea</taxon>
        <taxon>Mustelidae</taxon>
        <taxon>Guloninae</taxon>
        <taxon>Gulo</taxon>
    </lineage>
</organism>